<feature type="coiled-coil region" evidence="1">
    <location>
        <begin position="509"/>
        <end position="537"/>
    </location>
</feature>
<keyword evidence="1" id="KW-0175">Coiled coil</keyword>
<protein>
    <submittedName>
        <fullName evidence="4">Uncharacterized protein</fullName>
    </submittedName>
</protein>
<feature type="region of interest" description="Disordered" evidence="2">
    <location>
        <begin position="163"/>
        <end position="185"/>
    </location>
</feature>
<evidence type="ECO:0000256" key="1">
    <source>
        <dbReference type="SAM" id="Coils"/>
    </source>
</evidence>
<sequence length="1347" mass="146346">MLYITLKANSNKNIKSMKAAQPLDKGSSNPHGPGKKQKPEKPVVVPLPVTEVANLQTRKPETTAITAGSVNPSSNRTGLNGTIAPVHGSKTIYDRGAEIRYGKFQESLAETGDINHPETKKLEKSYISTLSIDQIRDYHNLKNGTYLPKTLEEQAAVYRENKIQKEAQQKAKPAGSGNADDALNGLSHAPATELAAHFNTVQDSSAGLFNTKAEKAAHRLPKVNAKSGSAFTGSKPKRKAGPAKKTAKPGKKTIQPVAQKPKSKEISFAQSEPLKKTSYAFNAAGQTGGLEKQAQHVLGNLKLDTSAIPAAMQQDTRVQLTGEADTQHLAIEQQEAAHDMGIQKDHAENDIHKDYGENDIIKKPKDEILKPSRKISAKAVKKQPLETLKLEGIDEAGINAQFAPVIQTKIGAENEKYKAAELEHDQKVLEQEKTAETQIGTEKDRSHEKQLKTVKDARSDVHSSRVEWQQTLDKTEADFAGKSGDHAKATLGHIKTEKSKGETTAQGHVDKANAEARKKKEAAQAEARQKKAEQQKASGGFFGWIADKASAFINALKDALNYIFTKLRDAVKVIFEAAKTLVLAALELARKAIVSLIKAFASVIKGFLDIALAAFPGIRDRLKSRIDKYVAVAEKLVNQAFEVFKKAVVAVIDFLADVVDSLLASLQAVYNLILDAVNFIVAGIIKIMKGLANLTASAMLMPDNFMGQISEEFLGMDITQPLPFEKTAMAEATGTDPDLAYADLLGRSSYDESDFHVDPVTDDMELSPELLAQLQDSNGEINFGANENTIHSFKQSALGPEESESRGDVAQNQNIPADPYAQADWFINYQNSQSPTSTDTSSASGKQPATSASMPEDMKLVGPWTPGVRLYYLKEQMWSGIKKNWAENKWKYIGIGAAVVLGITALAILTAGAIFALIPPALEIFAAIMMAQAVAKASGFFKTFMTDGWLGKTATAGKALARAIGIILVELLFILLFDSAALFKVLKTAAKGGVKGVFNLAKAGARNTLKAGKNALVATGKGFIKQAGKAKFFVQGIGKGIAKGAKNLDELGENLAKRFKFKGFKIVVKGFKFYLYGSVNPWVLLASGKLEFVDDPKLGKVGDKVKVGTEEAFIVGSHSSKGAKSAKEALEKGGVSKFVDDLVEISDDVDALKTKFKELDTAPNAKNEIYQGTKDPAWFSDPNISQAAKDAAKNRSQLRKNLKTVAGEEAHHALSISNIGRSKVYQDAIDAGFEVNTIINGINLKKYSKSLGLTDGVHASHPFYDDAVYNLLEKFRLQFAHLPNYNKSMAKNFTEELSTRMLKELDVLSKQKKIKVDDLFRQGENMGNLNSKVIYDEVLESFLKNIK</sequence>
<feature type="transmembrane region" description="Helical" evidence="3">
    <location>
        <begin position="956"/>
        <end position="977"/>
    </location>
</feature>
<evidence type="ECO:0000256" key="2">
    <source>
        <dbReference type="SAM" id="MobiDB-lite"/>
    </source>
</evidence>
<feature type="region of interest" description="Disordered" evidence="2">
    <location>
        <begin position="831"/>
        <end position="858"/>
    </location>
</feature>
<evidence type="ECO:0000256" key="3">
    <source>
        <dbReference type="SAM" id="Phobius"/>
    </source>
</evidence>
<keyword evidence="3" id="KW-0812">Transmembrane</keyword>
<dbReference type="Proteomes" id="UP000321863">
    <property type="component" value="Unassembled WGS sequence"/>
</dbReference>
<feature type="transmembrane region" description="Helical" evidence="3">
    <location>
        <begin position="924"/>
        <end position="944"/>
    </location>
</feature>
<feature type="compositionally biased region" description="Polar residues" evidence="2">
    <location>
        <begin position="831"/>
        <end position="853"/>
    </location>
</feature>
<gene>
    <name evidence="4" type="ORF">CHA01nite_34330</name>
</gene>
<keyword evidence="5" id="KW-1185">Reference proteome</keyword>
<keyword evidence="3" id="KW-0472">Membrane</keyword>
<evidence type="ECO:0000313" key="5">
    <source>
        <dbReference type="Proteomes" id="UP000321863"/>
    </source>
</evidence>
<evidence type="ECO:0000313" key="4">
    <source>
        <dbReference type="EMBL" id="GEN77693.1"/>
    </source>
</evidence>
<accession>A0A511YR72</accession>
<feature type="transmembrane region" description="Helical" evidence="3">
    <location>
        <begin position="892"/>
        <end position="918"/>
    </location>
</feature>
<feature type="region of interest" description="Disordered" evidence="2">
    <location>
        <begin position="8"/>
        <end position="45"/>
    </location>
</feature>
<dbReference type="EMBL" id="BJYJ01000029">
    <property type="protein sequence ID" value="GEN77693.1"/>
    <property type="molecule type" value="Genomic_DNA"/>
</dbReference>
<name>A0A511YR72_9FLAO</name>
<feature type="compositionally biased region" description="Basic residues" evidence="2">
    <location>
        <begin position="235"/>
        <end position="251"/>
    </location>
</feature>
<feature type="region of interest" description="Disordered" evidence="2">
    <location>
        <begin position="219"/>
        <end position="265"/>
    </location>
</feature>
<proteinExistence type="predicted"/>
<keyword evidence="3" id="KW-1133">Transmembrane helix</keyword>
<comment type="caution">
    <text evidence="4">The sequence shown here is derived from an EMBL/GenBank/DDBJ whole genome shotgun (WGS) entry which is preliminary data.</text>
</comment>
<feature type="region of interest" description="Disordered" evidence="2">
    <location>
        <begin position="434"/>
        <end position="458"/>
    </location>
</feature>
<reference evidence="4 5" key="1">
    <citation type="submission" date="2019-07" db="EMBL/GenBank/DDBJ databases">
        <title>Whole genome shotgun sequence of Chryseobacterium hagamense NBRC 105253.</title>
        <authorList>
            <person name="Hosoyama A."/>
            <person name="Uohara A."/>
            <person name="Ohji S."/>
            <person name="Ichikawa N."/>
        </authorList>
    </citation>
    <scope>NUCLEOTIDE SEQUENCE [LARGE SCALE GENOMIC DNA]</scope>
    <source>
        <strain evidence="4 5">NBRC 105253</strain>
    </source>
</reference>
<organism evidence="4 5">
    <name type="scientific">Chryseobacterium hagamense</name>
    <dbReference type="NCBI Taxonomy" id="395935"/>
    <lineage>
        <taxon>Bacteria</taxon>
        <taxon>Pseudomonadati</taxon>
        <taxon>Bacteroidota</taxon>
        <taxon>Flavobacteriia</taxon>
        <taxon>Flavobacteriales</taxon>
        <taxon>Weeksellaceae</taxon>
        <taxon>Chryseobacterium group</taxon>
        <taxon>Chryseobacterium</taxon>
    </lineage>
</organism>